<dbReference type="AlphaFoldDB" id="K2R3N9"/>
<dbReference type="Proteomes" id="UP000007360">
    <property type="component" value="Unassembled WGS sequence"/>
</dbReference>
<evidence type="ECO:0000313" key="1">
    <source>
        <dbReference type="EMBL" id="EKF85807.1"/>
    </source>
</evidence>
<dbReference type="PATRIC" id="fig|1204725.3.peg.1404"/>
<sequence>MDIKCRCNQECIKKPPAVLDEIGYIYSPCDNCPEWNFKKFKPFIEQMDPNQKIDANWGRCSCGRRHLDLVIAQILMIMQEEGLKNEKTTLRNTCIPLITPAYPLQHAPYLSKDTLVVLSPDFNEKCATRVLVEVPEVKGVLKGDIKDTVGIKDNELSSNEYRLLAGCDMRCDLVQTSEGTLLIYKHQGEIHIEFPQPVSPKISTLNKVMSKYENPKVLDCTCGPGTLGIAALKKGASRVVFNDLWYPAARTTALNLEVNGFPVDFYDCKKGLIARGKSCDVYCLNVNELASVLEEKFDICLVDTFPGVDTTTFTEAVMDLCEEIVII</sequence>
<dbReference type="EMBL" id="AMPO01000005">
    <property type="protein sequence ID" value="EKF85807.1"/>
    <property type="molecule type" value="Genomic_DNA"/>
</dbReference>
<keyword evidence="2" id="KW-1185">Reference proteome</keyword>
<protein>
    <recommendedName>
        <fullName evidence="3">Methyltransferase</fullName>
    </recommendedName>
</protein>
<dbReference type="InterPro" id="IPR029063">
    <property type="entry name" value="SAM-dependent_MTases_sf"/>
</dbReference>
<organism evidence="1 2">
    <name type="scientific">Methanobacterium formicicum (strain DSM 3637 / PP1)</name>
    <dbReference type="NCBI Taxonomy" id="1204725"/>
    <lineage>
        <taxon>Archaea</taxon>
        <taxon>Methanobacteriati</taxon>
        <taxon>Methanobacteriota</taxon>
        <taxon>Methanomada group</taxon>
        <taxon>Methanobacteria</taxon>
        <taxon>Methanobacteriales</taxon>
        <taxon>Methanobacteriaceae</taxon>
        <taxon>Methanobacterium</taxon>
    </lineage>
</organism>
<comment type="caution">
    <text evidence="1">The sequence shown here is derived from an EMBL/GenBank/DDBJ whole genome shotgun (WGS) entry which is preliminary data.</text>
</comment>
<gene>
    <name evidence="1" type="ORF">A994_06995</name>
</gene>
<dbReference type="SUPFAM" id="SSF53335">
    <property type="entry name" value="S-adenosyl-L-methionine-dependent methyltransferases"/>
    <property type="match status" value="1"/>
</dbReference>
<evidence type="ECO:0000313" key="2">
    <source>
        <dbReference type="Proteomes" id="UP000007360"/>
    </source>
</evidence>
<accession>K2R3N9</accession>
<name>K2R3N9_METFP</name>
<dbReference type="OrthoDB" id="134019at2157"/>
<evidence type="ECO:0008006" key="3">
    <source>
        <dbReference type="Google" id="ProtNLM"/>
    </source>
</evidence>
<dbReference type="Gene3D" id="3.40.50.150">
    <property type="entry name" value="Vaccinia Virus protein VP39"/>
    <property type="match status" value="1"/>
</dbReference>
<proteinExistence type="predicted"/>
<reference evidence="1 2" key="1">
    <citation type="journal article" date="2012" name="J. Bacteriol.">
        <title>Draft genome sequence of Methanobacterium formicicum DSM 3637, an archaebacterium isolated from the methane producer amoeba Pelomyxa palustris.</title>
        <authorList>
            <person name="Gutierrez G."/>
        </authorList>
    </citation>
    <scope>NUCLEOTIDE SEQUENCE [LARGE SCALE GENOMIC DNA]</scope>
    <source>
        <strain evidence="2">DSM 3637 / PP1</strain>
    </source>
</reference>
<dbReference type="RefSeq" id="WP_004030691.1">
    <property type="nucleotide sequence ID" value="NZ_AMPO01000005.1"/>
</dbReference>
<dbReference type="Pfam" id="PF06325">
    <property type="entry name" value="PrmA"/>
    <property type="match status" value="1"/>
</dbReference>